<reference evidence="2 3" key="1">
    <citation type="journal article" date="2017" name="Antonie Van Leeuwenhoek">
        <title>Rhizobium rhizosphaerae sp. nov., a novel species isolated from rice rhizosphere.</title>
        <authorList>
            <person name="Zhao J.J."/>
            <person name="Zhang J."/>
            <person name="Zhang R.J."/>
            <person name="Zhang C.W."/>
            <person name="Yin H.Q."/>
            <person name="Zhang X.X."/>
        </authorList>
    </citation>
    <scope>NUCLEOTIDE SEQUENCE [LARGE SCALE GENOMIC DNA]</scope>
    <source>
        <strain evidence="2 3">BSs20135</strain>
    </source>
</reference>
<dbReference type="AlphaFoldDB" id="K6XIE2"/>
<comment type="caution">
    <text evidence="2">The sequence shown here is derived from an EMBL/GenBank/DDBJ whole genome shotgun (WGS) entry which is preliminary data.</text>
</comment>
<dbReference type="STRING" id="493475.GARC_3459"/>
<keyword evidence="3" id="KW-1185">Reference proteome</keyword>
<accession>K6XIE2</accession>
<organism evidence="2 3">
    <name type="scientific">Paraglaciecola arctica BSs20135</name>
    <dbReference type="NCBI Taxonomy" id="493475"/>
    <lineage>
        <taxon>Bacteria</taxon>
        <taxon>Pseudomonadati</taxon>
        <taxon>Pseudomonadota</taxon>
        <taxon>Gammaproteobacteria</taxon>
        <taxon>Alteromonadales</taxon>
        <taxon>Alteromonadaceae</taxon>
        <taxon>Paraglaciecola</taxon>
    </lineage>
</organism>
<dbReference type="EMBL" id="BAEO01000052">
    <property type="protein sequence ID" value="GAC20414.1"/>
    <property type="molecule type" value="Genomic_DNA"/>
</dbReference>
<keyword evidence="1" id="KW-0812">Transmembrane</keyword>
<name>K6XIE2_9ALTE</name>
<proteinExistence type="predicted"/>
<keyword evidence="1" id="KW-0472">Membrane</keyword>
<evidence type="ECO:0000313" key="2">
    <source>
        <dbReference type="EMBL" id="GAC20414.1"/>
    </source>
</evidence>
<protein>
    <recommendedName>
        <fullName evidence="4">Transmembrane protein</fullName>
    </recommendedName>
</protein>
<keyword evidence="1" id="KW-1133">Transmembrane helix</keyword>
<evidence type="ECO:0000256" key="1">
    <source>
        <dbReference type="SAM" id="Phobius"/>
    </source>
</evidence>
<sequence>MGFGDDECVDVVMEILSFIFVKSRVLVLLNLVILYNLNQG</sequence>
<gene>
    <name evidence="2" type="ORF">GARC_3459</name>
</gene>
<evidence type="ECO:0000313" key="3">
    <source>
        <dbReference type="Proteomes" id="UP000006327"/>
    </source>
</evidence>
<feature type="transmembrane region" description="Helical" evidence="1">
    <location>
        <begin position="15"/>
        <end position="37"/>
    </location>
</feature>
<dbReference type="Proteomes" id="UP000006327">
    <property type="component" value="Unassembled WGS sequence"/>
</dbReference>
<evidence type="ECO:0008006" key="4">
    <source>
        <dbReference type="Google" id="ProtNLM"/>
    </source>
</evidence>